<gene>
    <name evidence="4" type="ORF">OTI717_LOCUS25304</name>
    <name evidence="3" type="ORF">RFH988_LOCUS8464</name>
</gene>
<evidence type="ECO:0000313" key="4">
    <source>
        <dbReference type="EMBL" id="CAF3930230.1"/>
    </source>
</evidence>
<feature type="transmembrane region" description="Helical" evidence="2">
    <location>
        <begin position="87"/>
        <end position="112"/>
    </location>
</feature>
<sequence>MSTKTKKVTYRDPTEENADYLIPSPDNSNLPLSSNQMKSSEKSSYKCPVGYYGSIYFPISLALYASVPVTQFLIGFIYIGQCTIRQFIFVYMILSGAFGIALVVVGLIIYYVKKTIKKPSSLSSDDNSKSNPMILKILIPIFIILFLCVIGWFIAGQVIVFEVKLRVELFDPDLPEYCNKHLYKAAYILIFVDYLIILFVVIFGALSSMSSPEEMNKTKSKRQIRQTQK</sequence>
<proteinExistence type="predicted"/>
<dbReference type="InterPro" id="IPR040350">
    <property type="entry name" value="TMEM272"/>
</dbReference>
<comment type="caution">
    <text evidence="3">The sequence shown here is derived from an EMBL/GenBank/DDBJ whole genome shotgun (WGS) entry which is preliminary data.</text>
</comment>
<name>A0A813YXT1_9BILA</name>
<protein>
    <submittedName>
        <fullName evidence="3">Uncharacterized protein</fullName>
    </submittedName>
</protein>
<dbReference type="Proteomes" id="UP000663823">
    <property type="component" value="Unassembled WGS sequence"/>
</dbReference>
<feature type="region of interest" description="Disordered" evidence="1">
    <location>
        <begin position="1"/>
        <end position="41"/>
    </location>
</feature>
<keyword evidence="2" id="KW-1133">Transmembrane helix</keyword>
<dbReference type="AlphaFoldDB" id="A0A813YXT1"/>
<dbReference type="PANTHER" id="PTHR33444:SF2">
    <property type="entry name" value="MARVEL DOMAIN-CONTAINING PROTEIN"/>
    <property type="match status" value="1"/>
</dbReference>
<organism evidence="3 5">
    <name type="scientific">Rotaria sordida</name>
    <dbReference type="NCBI Taxonomy" id="392033"/>
    <lineage>
        <taxon>Eukaryota</taxon>
        <taxon>Metazoa</taxon>
        <taxon>Spiralia</taxon>
        <taxon>Gnathifera</taxon>
        <taxon>Rotifera</taxon>
        <taxon>Eurotatoria</taxon>
        <taxon>Bdelloidea</taxon>
        <taxon>Philodinida</taxon>
        <taxon>Philodinidae</taxon>
        <taxon>Rotaria</taxon>
    </lineage>
</organism>
<dbReference type="Proteomes" id="UP000663882">
    <property type="component" value="Unassembled WGS sequence"/>
</dbReference>
<evidence type="ECO:0000256" key="2">
    <source>
        <dbReference type="SAM" id="Phobius"/>
    </source>
</evidence>
<keyword evidence="2" id="KW-0472">Membrane</keyword>
<reference evidence="3" key="1">
    <citation type="submission" date="2021-02" db="EMBL/GenBank/DDBJ databases">
        <authorList>
            <person name="Nowell W R."/>
        </authorList>
    </citation>
    <scope>NUCLEOTIDE SEQUENCE</scope>
</reference>
<dbReference type="OrthoDB" id="6157510at2759"/>
<keyword evidence="2" id="KW-0812">Transmembrane</keyword>
<feature type="transmembrane region" description="Helical" evidence="2">
    <location>
        <begin position="133"/>
        <end position="155"/>
    </location>
</feature>
<feature type="transmembrane region" description="Helical" evidence="2">
    <location>
        <begin position="61"/>
        <end position="81"/>
    </location>
</feature>
<dbReference type="PANTHER" id="PTHR33444">
    <property type="entry name" value="SI:DKEY-19B23.12-RELATED"/>
    <property type="match status" value="1"/>
</dbReference>
<accession>A0A813YXT1</accession>
<feature type="compositionally biased region" description="Low complexity" evidence="1">
    <location>
        <begin position="21"/>
        <end position="38"/>
    </location>
</feature>
<evidence type="ECO:0000313" key="5">
    <source>
        <dbReference type="Proteomes" id="UP000663882"/>
    </source>
</evidence>
<evidence type="ECO:0000256" key="1">
    <source>
        <dbReference type="SAM" id="MobiDB-lite"/>
    </source>
</evidence>
<dbReference type="EMBL" id="CAJNOO010000287">
    <property type="protein sequence ID" value="CAF0890712.1"/>
    <property type="molecule type" value="Genomic_DNA"/>
</dbReference>
<evidence type="ECO:0000313" key="3">
    <source>
        <dbReference type="EMBL" id="CAF0890712.1"/>
    </source>
</evidence>
<dbReference type="EMBL" id="CAJOAX010004987">
    <property type="protein sequence ID" value="CAF3930230.1"/>
    <property type="molecule type" value="Genomic_DNA"/>
</dbReference>
<feature type="transmembrane region" description="Helical" evidence="2">
    <location>
        <begin position="185"/>
        <end position="206"/>
    </location>
</feature>